<dbReference type="Pfam" id="PF13399">
    <property type="entry name" value="LytR_C"/>
    <property type="match status" value="1"/>
</dbReference>
<dbReference type="Gene3D" id="3.30.70.2390">
    <property type="match status" value="1"/>
</dbReference>
<reference evidence="4" key="1">
    <citation type="submission" date="2016-10" db="EMBL/GenBank/DDBJ databases">
        <authorList>
            <person name="Varghese N."/>
            <person name="Submissions S."/>
        </authorList>
    </citation>
    <scope>NUCLEOTIDE SEQUENCE [LARGE SCALE GENOMIC DNA]</scope>
    <source>
        <strain evidence="4">DSM 45419</strain>
    </source>
</reference>
<evidence type="ECO:0000259" key="2">
    <source>
        <dbReference type="Pfam" id="PF13399"/>
    </source>
</evidence>
<dbReference type="Proteomes" id="UP000198680">
    <property type="component" value="Unassembled WGS sequence"/>
</dbReference>
<dbReference type="OrthoDB" id="4864198at2"/>
<keyword evidence="1" id="KW-1133">Transmembrane helix</keyword>
<feature type="transmembrane region" description="Helical" evidence="1">
    <location>
        <begin position="20"/>
        <end position="40"/>
    </location>
</feature>
<evidence type="ECO:0000313" key="3">
    <source>
        <dbReference type="EMBL" id="SDM21865.1"/>
    </source>
</evidence>
<protein>
    <submittedName>
        <fullName evidence="3">LytR cell envelope-related transcriptional attenuator</fullName>
    </submittedName>
</protein>
<accession>A0A1G9RHF7</accession>
<name>A0A1G9RHF7_9ACTN</name>
<dbReference type="AlphaFoldDB" id="A0A1G9RHF7"/>
<sequence length="179" mass="18568">MSAPPTDRSAVRPRSGRRPIPPLVFLLVLALAALVVWWNVFDTEGELEAEEAQACASASAAPPSLDPTTVALRVFNATDRGGLAQEVAAALQERGFVVEEIANDPTEREVTGVGELRHGPRGNEAAAFVRLFLPQAGDFLDTRATATVDVVIGPDFAGLAPPEEVQAALAAGASAAAAC</sequence>
<gene>
    <name evidence="3" type="ORF">SAMN05660642_01898</name>
</gene>
<dbReference type="RefSeq" id="WP_091216883.1">
    <property type="nucleotide sequence ID" value="NZ_FNHE01000004.1"/>
</dbReference>
<keyword evidence="1" id="KW-0472">Membrane</keyword>
<organism evidence="3 4">
    <name type="scientific">Geodermatophilus siccatus</name>
    <dbReference type="NCBI Taxonomy" id="1137991"/>
    <lineage>
        <taxon>Bacteria</taxon>
        <taxon>Bacillati</taxon>
        <taxon>Actinomycetota</taxon>
        <taxon>Actinomycetes</taxon>
        <taxon>Geodermatophilales</taxon>
        <taxon>Geodermatophilaceae</taxon>
        <taxon>Geodermatophilus</taxon>
    </lineage>
</organism>
<keyword evidence="4" id="KW-1185">Reference proteome</keyword>
<keyword evidence="1" id="KW-0812">Transmembrane</keyword>
<feature type="domain" description="LytR/CpsA/Psr regulator C-terminal" evidence="2">
    <location>
        <begin position="70"/>
        <end position="156"/>
    </location>
</feature>
<dbReference type="EMBL" id="FNHE01000004">
    <property type="protein sequence ID" value="SDM21865.1"/>
    <property type="molecule type" value="Genomic_DNA"/>
</dbReference>
<dbReference type="STRING" id="1137991.SAMN05660642_01898"/>
<proteinExistence type="predicted"/>
<dbReference type="InterPro" id="IPR027381">
    <property type="entry name" value="LytR/CpsA/Psr_C"/>
</dbReference>
<evidence type="ECO:0000313" key="4">
    <source>
        <dbReference type="Proteomes" id="UP000198680"/>
    </source>
</evidence>
<evidence type="ECO:0000256" key="1">
    <source>
        <dbReference type="SAM" id="Phobius"/>
    </source>
</evidence>